<proteinExistence type="predicted"/>
<evidence type="ECO:0000256" key="2">
    <source>
        <dbReference type="SAM" id="Phobius"/>
    </source>
</evidence>
<evidence type="ECO:0000313" key="7">
    <source>
        <dbReference type="Proteomes" id="UP000050564"/>
    </source>
</evidence>
<name>A0A0P9MD19_PSECA</name>
<evidence type="ECO:0000313" key="9">
    <source>
        <dbReference type="Proteomes" id="UP000270524"/>
    </source>
</evidence>
<accession>A0A0P9MD19</accession>
<gene>
    <name evidence="3" type="ORF">ALO81_03233</name>
    <name evidence="6" type="ORF">ALQ51_102191</name>
    <name evidence="5" type="ORF">ALQ53_103532</name>
    <name evidence="4" type="ORF">ALQ64_00893</name>
</gene>
<protein>
    <submittedName>
        <fullName evidence="3">Uncharacterized protein</fullName>
    </submittedName>
</protein>
<evidence type="ECO:0000313" key="8">
    <source>
        <dbReference type="Proteomes" id="UP000269335"/>
    </source>
</evidence>
<dbReference type="EMBL" id="LJPX01000046">
    <property type="protein sequence ID" value="KPW81032.1"/>
    <property type="molecule type" value="Genomic_DNA"/>
</dbReference>
<keyword evidence="2" id="KW-0812">Transmembrane</keyword>
<evidence type="ECO:0000256" key="1">
    <source>
        <dbReference type="SAM" id="MobiDB-lite"/>
    </source>
</evidence>
<dbReference type="EMBL" id="RBPJ01000110">
    <property type="protein sequence ID" value="RMN98817.1"/>
    <property type="molecule type" value="Genomic_DNA"/>
</dbReference>
<organism evidence="3 7">
    <name type="scientific">Pseudomonas cannabina</name>
    <dbReference type="NCBI Taxonomy" id="86840"/>
    <lineage>
        <taxon>Bacteria</taxon>
        <taxon>Pseudomonadati</taxon>
        <taxon>Pseudomonadota</taxon>
        <taxon>Gammaproteobacteria</taxon>
        <taxon>Pseudomonadales</taxon>
        <taxon>Pseudomonadaceae</taxon>
        <taxon>Pseudomonas</taxon>
    </lineage>
</organism>
<feature type="transmembrane region" description="Helical" evidence="2">
    <location>
        <begin position="71"/>
        <end position="91"/>
    </location>
</feature>
<feature type="region of interest" description="Disordered" evidence="1">
    <location>
        <begin position="1"/>
        <end position="21"/>
    </location>
</feature>
<feature type="compositionally biased region" description="Polar residues" evidence="1">
    <location>
        <begin position="1"/>
        <end position="17"/>
    </location>
</feature>
<reference evidence="8 9" key="2">
    <citation type="submission" date="2018-08" db="EMBL/GenBank/DDBJ databases">
        <title>Recombination of ecologically and evolutionarily significant loci maintains genetic cohesion in the Pseudomonas syringae species complex.</title>
        <authorList>
            <person name="Dillon M."/>
            <person name="Thakur S."/>
            <person name="Almeida R.N.D."/>
            <person name="Weir B.S."/>
            <person name="Guttman D.S."/>
        </authorList>
    </citation>
    <scope>NUCLEOTIDE SEQUENCE [LARGE SCALE GENOMIC DNA]</scope>
    <source>
        <strain evidence="5 8">ICMP 15201</strain>
        <strain evidence="6 9">ICMP 15203</strain>
        <strain evidence="4 10">ICMP 2821</strain>
    </source>
</reference>
<dbReference type="Proteomes" id="UP000281372">
    <property type="component" value="Unassembled WGS sequence"/>
</dbReference>
<reference evidence="3 7" key="1">
    <citation type="submission" date="2015-09" db="EMBL/GenBank/DDBJ databases">
        <title>Genome announcement of multiple Pseudomonas syringae strains.</title>
        <authorList>
            <person name="Thakur S."/>
            <person name="Wang P.W."/>
            <person name="Gong Y."/>
            <person name="Weir B.S."/>
            <person name="Guttman D.S."/>
        </authorList>
    </citation>
    <scope>NUCLEOTIDE SEQUENCE [LARGE SCALE GENOMIC DNA]</scope>
    <source>
        <strain evidence="3 7">ICMP2823</strain>
    </source>
</reference>
<dbReference type="Proteomes" id="UP000270524">
    <property type="component" value="Unassembled WGS sequence"/>
</dbReference>
<evidence type="ECO:0000313" key="10">
    <source>
        <dbReference type="Proteomes" id="UP000281372"/>
    </source>
</evidence>
<dbReference type="Proteomes" id="UP000269335">
    <property type="component" value="Unassembled WGS sequence"/>
</dbReference>
<dbReference type="EMBL" id="RBPH01000275">
    <property type="protein sequence ID" value="RMN75796.1"/>
    <property type="molecule type" value="Genomic_DNA"/>
</dbReference>
<dbReference type="PATRIC" id="fig|86840.3.peg.4566"/>
<keyword evidence="2" id="KW-0472">Membrane</keyword>
<sequence length="92" mass="10550">MFISVTESTAETIQRSGQRSDDRARLFKHHACHQSLARHLFATFGGLKSFRHNNKRQTAMLKFKHSKVRQAGLILFTTTLLLIVPNLNRLFG</sequence>
<evidence type="ECO:0000313" key="6">
    <source>
        <dbReference type="EMBL" id="RMN98817.1"/>
    </source>
</evidence>
<dbReference type="AlphaFoldDB" id="A0A0P9MD19"/>
<evidence type="ECO:0000313" key="5">
    <source>
        <dbReference type="EMBL" id="RMN75796.1"/>
    </source>
</evidence>
<dbReference type="Proteomes" id="UP000050564">
    <property type="component" value="Unassembled WGS sequence"/>
</dbReference>
<evidence type="ECO:0000313" key="3">
    <source>
        <dbReference type="EMBL" id="KPW81032.1"/>
    </source>
</evidence>
<evidence type="ECO:0000313" key="4">
    <source>
        <dbReference type="EMBL" id="RMN23072.1"/>
    </source>
</evidence>
<comment type="caution">
    <text evidence="3">The sequence shown here is derived from an EMBL/GenBank/DDBJ whole genome shotgun (WGS) entry which is preliminary data.</text>
</comment>
<dbReference type="EMBL" id="RBOW01000756">
    <property type="protein sequence ID" value="RMN23072.1"/>
    <property type="molecule type" value="Genomic_DNA"/>
</dbReference>
<keyword evidence="2" id="KW-1133">Transmembrane helix</keyword>